<dbReference type="InterPro" id="IPR051089">
    <property type="entry name" value="prtT"/>
</dbReference>
<dbReference type="AlphaFoldDB" id="A0AA38Y823"/>
<evidence type="ECO:0000256" key="4">
    <source>
        <dbReference type="ARBA" id="ARBA00023125"/>
    </source>
</evidence>
<keyword evidence="4" id="KW-0238">DNA-binding</keyword>
<dbReference type="CDD" id="cd12148">
    <property type="entry name" value="fungal_TF_MHR"/>
    <property type="match status" value="1"/>
</dbReference>
<evidence type="ECO:0000313" key="9">
    <source>
        <dbReference type="EMBL" id="KAJ9638740.1"/>
    </source>
</evidence>
<dbReference type="PROSITE" id="PS50048">
    <property type="entry name" value="ZN2_CY6_FUNGAL_2"/>
    <property type="match status" value="1"/>
</dbReference>
<dbReference type="InterPro" id="IPR007219">
    <property type="entry name" value="XnlR_reg_dom"/>
</dbReference>
<dbReference type="GO" id="GO:0005634">
    <property type="term" value="C:nucleus"/>
    <property type="evidence" value="ECO:0007669"/>
    <property type="project" value="UniProtKB-SubCell"/>
</dbReference>
<keyword evidence="10" id="KW-1185">Reference proteome</keyword>
<comment type="subcellular location">
    <subcellularLocation>
        <location evidence="1">Nucleus</location>
    </subcellularLocation>
</comment>
<feature type="region of interest" description="Disordered" evidence="7">
    <location>
        <begin position="67"/>
        <end position="119"/>
    </location>
</feature>
<proteinExistence type="predicted"/>
<dbReference type="Pfam" id="PF04082">
    <property type="entry name" value="Fungal_trans"/>
    <property type="match status" value="1"/>
</dbReference>
<keyword evidence="3" id="KW-0805">Transcription regulation</keyword>
<dbReference type="Gene3D" id="4.10.240.10">
    <property type="entry name" value="Zn(2)-C6 fungal-type DNA-binding domain"/>
    <property type="match status" value="1"/>
</dbReference>
<feature type="compositionally biased region" description="Polar residues" evidence="7">
    <location>
        <begin position="99"/>
        <end position="113"/>
    </location>
</feature>
<dbReference type="EMBL" id="JAPDRN010000020">
    <property type="protein sequence ID" value="KAJ9638740.1"/>
    <property type="molecule type" value="Genomic_DNA"/>
</dbReference>
<protein>
    <submittedName>
        <fullName evidence="9">Regulatory protein leu3</fullName>
    </submittedName>
</protein>
<reference evidence="9" key="1">
    <citation type="submission" date="2022-10" db="EMBL/GenBank/DDBJ databases">
        <title>Culturing micro-colonial fungi from biological soil crusts in the Mojave desert and describing Neophaeococcomyces mojavensis, and introducing the new genera and species Taxawa tesnikishii.</title>
        <authorList>
            <person name="Kurbessoian T."/>
            <person name="Stajich J.E."/>
        </authorList>
    </citation>
    <scope>NUCLEOTIDE SEQUENCE</scope>
    <source>
        <strain evidence="9">TK_35</strain>
    </source>
</reference>
<evidence type="ECO:0000259" key="8">
    <source>
        <dbReference type="PROSITE" id="PS50048"/>
    </source>
</evidence>
<feature type="compositionally biased region" description="Low complexity" evidence="7">
    <location>
        <begin position="67"/>
        <end position="97"/>
    </location>
</feature>
<comment type="caution">
    <text evidence="9">The sequence shown here is derived from an EMBL/GenBank/DDBJ whole genome shotgun (WGS) entry which is preliminary data.</text>
</comment>
<name>A0AA38Y823_9EURO</name>
<evidence type="ECO:0000256" key="3">
    <source>
        <dbReference type="ARBA" id="ARBA00023015"/>
    </source>
</evidence>
<evidence type="ECO:0000256" key="2">
    <source>
        <dbReference type="ARBA" id="ARBA00022723"/>
    </source>
</evidence>
<evidence type="ECO:0000256" key="6">
    <source>
        <dbReference type="ARBA" id="ARBA00023242"/>
    </source>
</evidence>
<dbReference type="InterPro" id="IPR001138">
    <property type="entry name" value="Zn2Cys6_DnaBD"/>
</dbReference>
<gene>
    <name evidence="9" type="primary">LEU3_1</name>
    <name evidence="9" type="ORF">H2204_004216</name>
</gene>
<dbReference type="CDD" id="cd00067">
    <property type="entry name" value="GAL4"/>
    <property type="match status" value="1"/>
</dbReference>
<dbReference type="PANTHER" id="PTHR31845:SF21">
    <property type="entry name" value="REGULATORY PROTEIN LEU3"/>
    <property type="match status" value="1"/>
</dbReference>
<dbReference type="InterPro" id="IPR036864">
    <property type="entry name" value="Zn2-C6_fun-type_DNA-bd_sf"/>
</dbReference>
<dbReference type="GO" id="GO:0000976">
    <property type="term" value="F:transcription cis-regulatory region binding"/>
    <property type="evidence" value="ECO:0007669"/>
    <property type="project" value="TreeGrafter"/>
</dbReference>
<organism evidence="9 10">
    <name type="scientific">Knufia peltigerae</name>
    <dbReference type="NCBI Taxonomy" id="1002370"/>
    <lineage>
        <taxon>Eukaryota</taxon>
        <taxon>Fungi</taxon>
        <taxon>Dikarya</taxon>
        <taxon>Ascomycota</taxon>
        <taxon>Pezizomycotina</taxon>
        <taxon>Eurotiomycetes</taxon>
        <taxon>Chaetothyriomycetidae</taxon>
        <taxon>Chaetothyriales</taxon>
        <taxon>Trichomeriaceae</taxon>
        <taxon>Knufia</taxon>
    </lineage>
</organism>
<dbReference type="GO" id="GO:0008270">
    <property type="term" value="F:zinc ion binding"/>
    <property type="evidence" value="ECO:0007669"/>
    <property type="project" value="InterPro"/>
</dbReference>
<dbReference type="SUPFAM" id="SSF57701">
    <property type="entry name" value="Zn2/Cys6 DNA-binding domain"/>
    <property type="match status" value="1"/>
</dbReference>
<dbReference type="PROSITE" id="PS00463">
    <property type="entry name" value="ZN2_CY6_FUNGAL_1"/>
    <property type="match status" value="1"/>
</dbReference>
<sequence length="570" mass="63391">MKAKACTRCRQWKVGCDADVSGPQGCTRCREHGTPCTFDRTFRRTAKRTKLAEMQSELAELRKLAAAKSTSTAKGKGTATDQLPDKATAAAKGAPPASLSPTRTNISAESSTTPVIVPDGPPCPPISTTDSAILLDGLCIADKYLGDVQLTASHVNELFRIYFTRCHRYLPFRICRSIEAIYERCPLLFWVICAVASADTARSQFEAPVRCLIADVLDPHKSSTIEMVQALLILCMWPFPFANQKTDSSFIYSGLATQISLSIGLHRPAVDAGFGLDNNEDTTDHRHYHGKDYEEIRRTTWLACFIVAQIQASRRGVPATVVADYPLLYSLDNPAVPPELSHLCYISHLTVDATHALGARGSNSAGLVEPSARISLINVFGKQFDDVRRQRFPRPSDVVEIFYLSSRLQIWSFALHNDVPMTANSVQIICQAREDAMRLIQIACEMNLSLVPFYTRRSVCYAALLLCRIKLGPYGWEDDMIDLHVERAQEALGVSEGPKLSQFIAFVTSPDNKEAFVQASVDKSSPHRSRLGAFLVFDFHQVYMDIQQSSSILFSSDFWDFENLPWTEFP</sequence>
<dbReference type="Proteomes" id="UP001172681">
    <property type="component" value="Unassembled WGS sequence"/>
</dbReference>
<keyword evidence="5" id="KW-0804">Transcription</keyword>
<evidence type="ECO:0000256" key="1">
    <source>
        <dbReference type="ARBA" id="ARBA00004123"/>
    </source>
</evidence>
<accession>A0AA38Y823</accession>
<evidence type="ECO:0000256" key="7">
    <source>
        <dbReference type="SAM" id="MobiDB-lite"/>
    </source>
</evidence>
<evidence type="ECO:0000313" key="10">
    <source>
        <dbReference type="Proteomes" id="UP001172681"/>
    </source>
</evidence>
<keyword evidence="6" id="KW-0539">Nucleus</keyword>
<dbReference type="PANTHER" id="PTHR31845">
    <property type="entry name" value="FINGER DOMAIN PROTEIN, PUTATIVE-RELATED"/>
    <property type="match status" value="1"/>
</dbReference>
<dbReference type="GO" id="GO:0000981">
    <property type="term" value="F:DNA-binding transcription factor activity, RNA polymerase II-specific"/>
    <property type="evidence" value="ECO:0007669"/>
    <property type="project" value="InterPro"/>
</dbReference>
<evidence type="ECO:0000256" key="5">
    <source>
        <dbReference type="ARBA" id="ARBA00023163"/>
    </source>
</evidence>
<dbReference type="Pfam" id="PF00172">
    <property type="entry name" value="Zn_clus"/>
    <property type="match status" value="1"/>
</dbReference>
<feature type="domain" description="Zn(2)-C6 fungal-type" evidence="8">
    <location>
        <begin position="5"/>
        <end position="38"/>
    </location>
</feature>
<dbReference type="GO" id="GO:0006351">
    <property type="term" value="P:DNA-templated transcription"/>
    <property type="evidence" value="ECO:0007669"/>
    <property type="project" value="InterPro"/>
</dbReference>
<keyword evidence="2" id="KW-0479">Metal-binding</keyword>
<dbReference type="SMART" id="SM00066">
    <property type="entry name" value="GAL4"/>
    <property type="match status" value="1"/>
</dbReference>